<keyword evidence="1" id="KW-1133">Transmembrane helix</keyword>
<dbReference type="AlphaFoldDB" id="A0A1T4Z6G7"/>
<keyword evidence="1" id="KW-0472">Membrane</keyword>
<evidence type="ECO:0000313" key="2">
    <source>
        <dbReference type="EMBL" id="SKB09622.1"/>
    </source>
</evidence>
<keyword evidence="1" id="KW-0812">Transmembrane</keyword>
<name>A0A1T4Z6G7_9BACT</name>
<evidence type="ECO:0000313" key="3">
    <source>
        <dbReference type="Proteomes" id="UP000190774"/>
    </source>
</evidence>
<dbReference type="Proteomes" id="UP000190774">
    <property type="component" value="Unassembled WGS sequence"/>
</dbReference>
<proteinExistence type="predicted"/>
<reference evidence="3" key="1">
    <citation type="submission" date="2017-02" db="EMBL/GenBank/DDBJ databases">
        <authorList>
            <person name="Varghese N."/>
            <person name="Submissions S."/>
        </authorList>
    </citation>
    <scope>NUCLEOTIDE SEQUENCE [LARGE SCALE GENOMIC DNA]</scope>
    <source>
        <strain evidence="3">ATCC 700200</strain>
    </source>
</reference>
<evidence type="ECO:0000256" key="1">
    <source>
        <dbReference type="SAM" id="Phobius"/>
    </source>
</evidence>
<organism evidence="2 3">
    <name type="scientific">Prosthecobacter debontii</name>
    <dbReference type="NCBI Taxonomy" id="48467"/>
    <lineage>
        <taxon>Bacteria</taxon>
        <taxon>Pseudomonadati</taxon>
        <taxon>Verrucomicrobiota</taxon>
        <taxon>Verrucomicrobiia</taxon>
        <taxon>Verrucomicrobiales</taxon>
        <taxon>Verrucomicrobiaceae</taxon>
        <taxon>Prosthecobacter</taxon>
    </lineage>
</organism>
<dbReference type="EMBL" id="FUYE01000047">
    <property type="protein sequence ID" value="SKB09622.1"/>
    <property type="molecule type" value="Genomic_DNA"/>
</dbReference>
<feature type="transmembrane region" description="Helical" evidence="1">
    <location>
        <begin position="56"/>
        <end position="78"/>
    </location>
</feature>
<protein>
    <submittedName>
        <fullName evidence="2">Uncharacterized protein</fullName>
    </submittedName>
</protein>
<accession>A0A1T4Z6G7</accession>
<keyword evidence="3" id="KW-1185">Reference proteome</keyword>
<sequence length="79" mass="9289">MVAFTIATIHNTELLNPAYRLVLDDWIYRVIDSLDFLQIVFNYFCKIIFLKKKRLLFVVAILSNFSYLSLTGKCVILRI</sequence>
<gene>
    <name evidence="2" type="ORF">SAMN02745166_05168</name>
</gene>